<dbReference type="NCBIfam" id="NF010480">
    <property type="entry name" value="PRK13905.1"/>
    <property type="match status" value="1"/>
</dbReference>
<dbReference type="InterPro" id="IPR036318">
    <property type="entry name" value="FAD-bd_PCMH-like_sf"/>
</dbReference>
<comment type="cofactor">
    <cofactor evidence="1 16">
        <name>FAD</name>
        <dbReference type="ChEBI" id="CHEBI:57692"/>
    </cofactor>
</comment>
<comment type="function">
    <text evidence="2 16">Cell wall formation.</text>
</comment>
<dbReference type="PROSITE" id="PS51387">
    <property type="entry name" value="FAD_PCMH"/>
    <property type="match status" value="1"/>
</dbReference>
<dbReference type="EC" id="1.3.1.98" evidence="16"/>
<dbReference type="Proteomes" id="UP000768567">
    <property type="component" value="Unassembled WGS sequence"/>
</dbReference>
<comment type="pathway">
    <text evidence="4 16">Cell wall biogenesis; peptidoglycan biosynthesis.</text>
</comment>
<keyword evidence="19" id="KW-1185">Reference proteome</keyword>
<dbReference type="InterPro" id="IPR016166">
    <property type="entry name" value="FAD-bd_PCMH"/>
</dbReference>
<evidence type="ECO:0000256" key="9">
    <source>
        <dbReference type="ARBA" id="ARBA00022857"/>
    </source>
</evidence>
<keyword evidence="9 16" id="KW-0521">NADP</keyword>
<dbReference type="Gene3D" id="3.30.43.10">
    <property type="entry name" value="Uridine Diphospho-n-acetylenolpyruvylglucosamine Reductase, domain 2"/>
    <property type="match status" value="1"/>
</dbReference>
<dbReference type="Gene3D" id="3.90.78.10">
    <property type="entry name" value="UDP-N-acetylenolpyruvoylglucosamine reductase, C-terminal domain"/>
    <property type="match status" value="1"/>
</dbReference>
<dbReference type="Pfam" id="PF02873">
    <property type="entry name" value="MurB_C"/>
    <property type="match status" value="1"/>
</dbReference>
<feature type="active site" evidence="16">
    <location>
        <position position="169"/>
    </location>
</feature>
<evidence type="ECO:0000256" key="5">
    <source>
        <dbReference type="ARBA" id="ARBA00022490"/>
    </source>
</evidence>
<organism evidence="18 19">
    <name type="scientific">Gemmiger gallinarum</name>
    <dbReference type="NCBI Taxonomy" id="2779354"/>
    <lineage>
        <taxon>Bacteria</taxon>
        <taxon>Bacillati</taxon>
        <taxon>Bacillota</taxon>
        <taxon>Clostridia</taxon>
        <taxon>Eubacteriales</taxon>
        <taxon>Gemmiger</taxon>
    </lineage>
</organism>
<evidence type="ECO:0000256" key="15">
    <source>
        <dbReference type="ARBA" id="ARBA00048914"/>
    </source>
</evidence>
<evidence type="ECO:0000256" key="1">
    <source>
        <dbReference type="ARBA" id="ARBA00001974"/>
    </source>
</evidence>
<dbReference type="SUPFAM" id="SSF56194">
    <property type="entry name" value="Uridine diphospho-N-Acetylenolpyruvylglucosamine reductase, MurB, C-terminal domain"/>
    <property type="match status" value="1"/>
</dbReference>
<evidence type="ECO:0000256" key="3">
    <source>
        <dbReference type="ARBA" id="ARBA00004496"/>
    </source>
</evidence>
<gene>
    <name evidence="16 18" type="primary">murB</name>
    <name evidence="18" type="ORF">INF35_03570</name>
</gene>
<name>A0ABR9R149_9FIRM</name>
<dbReference type="InterPro" id="IPR036635">
    <property type="entry name" value="MurB_C_sf"/>
</dbReference>
<keyword evidence="5 16" id="KW-0963">Cytoplasm</keyword>
<evidence type="ECO:0000256" key="4">
    <source>
        <dbReference type="ARBA" id="ARBA00004752"/>
    </source>
</evidence>
<keyword evidence="10 16" id="KW-0133">Cell shape</keyword>
<dbReference type="SUPFAM" id="SSF56176">
    <property type="entry name" value="FAD-binding/transporter-associated domain-like"/>
    <property type="match status" value="1"/>
</dbReference>
<accession>A0ABR9R149</accession>
<evidence type="ECO:0000313" key="18">
    <source>
        <dbReference type="EMBL" id="MBE5036862.1"/>
    </source>
</evidence>
<dbReference type="HAMAP" id="MF_00037">
    <property type="entry name" value="MurB"/>
    <property type="match status" value="1"/>
</dbReference>
<dbReference type="InterPro" id="IPR016167">
    <property type="entry name" value="FAD-bd_PCMH_sub1"/>
</dbReference>
<dbReference type="InterPro" id="IPR006094">
    <property type="entry name" value="Oxid_FAD_bind_N"/>
</dbReference>
<keyword evidence="8 16" id="KW-0274">FAD</keyword>
<evidence type="ECO:0000256" key="6">
    <source>
        <dbReference type="ARBA" id="ARBA00022618"/>
    </source>
</evidence>
<evidence type="ECO:0000256" key="10">
    <source>
        <dbReference type="ARBA" id="ARBA00022960"/>
    </source>
</evidence>
<dbReference type="EMBL" id="JADCKC010000001">
    <property type="protein sequence ID" value="MBE5036862.1"/>
    <property type="molecule type" value="Genomic_DNA"/>
</dbReference>
<dbReference type="InterPro" id="IPR011601">
    <property type="entry name" value="MurB_C"/>
</dbReference>
<comment type="catalytic activity">
    <reaction evidence="15 16">
        <text>UDP-N-acetyl-alpha-D-muramate + NADP(+) = UDP-N-acetyl-3-O-(1-carboxyvinyl)-alpha-D-glucosamine + NADPH + H(+)</text>
        <dbReference type="Rhea" id="RHEA:12248"/>
        <dbReference type="ChEBI" id="CHEBI:15378"/>
        <dbReference type="ChEBI" id="CHEBI:57783"/>
        <dbReference type="ChEBI" id="CHEBI:58349"/>
        <dbReference type="ChEBI" id="CHEBI:68483"/>
        <dbReference type="ChEBI" id="CHEBI:70757"/>
        <dbReference type="EC" id="1.3.1.98"/>
    </reaction>
</comment>
<keyword evidence="14 16" id="KW-0961">Cell wall biogenesis/degradation</keyword>
<proteinExistence type="inferred from homology"/>
<keyword evidence="7 16" id="KW-0285">Flavoprotein</keyword>
<evidence type="ECO:0000313" key="19">
    <source>
        <dbReference type="Proteomes" id="UP000768567"/>
    </source>
</evidence>
<keyword evidence="6 16" id="KW-0132">Cell division</keyword>
<evidence type="ECO:0000256" key="16">
    <source>
        <dbReference type="HAMAP-Rule" id="MF_00037"/>
    </source>
</evidence>
<comment type="caution">
    <text evidence="18">The sequence shown here is derived from an EMBL/GenBank/DDBJ whole genome shotgun (WGS) entry which is preliminary data.</text>
</comment>
<keyword evidence="12 16" id="KW-0560">Oxidoreductase</keyword>
<comment type="similarity">
    <text evidence="16">Belongs to the MurB family.</text>
</comment>
<evidence type="ECO:0000256" key="11">
    <source>
        <dbReference type="ARBA" id="ARBA00022984"/>
    </source>
</evidence>
<sequence>MGALRGQQIPFVEKEPLSRHTTFRIGGPAAVLCLPETPAQLLRALELCREYGVRTYLLGNGSNTLFADEGFDGAVICTVDLRAPITVTGTTVSAPAGASLAAVCREAQKAGLTGLEFAYGIPGTVGGAVYMNAGAYGGELKQVLSRVTFLDKDLRLETLPVEELALGYRTSRFETDGGSILEAVFQLQPGAPQAIEARMQELMARRREKQPLELPSAGSTFKRPEGAFAGQLIEQCGLRGFAVGGAAVSTKHCGFVVNTGGATCADVIRLTDEIQKIVEEKTGYRLSREIRVVR</sequence>
<dbReference type="Gene3D" id="3.30.465.10">
    <property type="match status" value="1"/>
</dbReference>
<dbReference type="GO" id="GO:0008762">
    <property type="term" value="F:UDP-N-acetylmuramate dehydrogenase activity"/>
    <property type="evidence" value="ECO:0007669"/>
    <property type="project" value="UniProtKB-EC"/>
</dbReference>
<evidence type="ECO:0000256" key="2">
    <source>
        <dbReference type="ARBA" id="ARBA00003921"/>
    </source>
</evidence>
<evidence type="ECO:0000256" key="14">
    <source>
        <dbReference type="ARBA" id="ARBA00023316"/>
    </source>
</evidence>
<evidence type="ECO:0000259" key="17">
    <source>
        <dbReference type="PROSITE" id="PS51387"/>
    </source>
</evidence>
<comment type="subcellular location">
    <subcellularLocation>
        <location evidence="3 16">Cytoplasm</location>
    </subcellularLocation>
</comment>
<evidence type="ECO:0000256" key="8">
    <source>
        <dbReference type="ARBA" id="ARBA00022827"/>
    </source>
</evidence>
<protein>
    <recommendedName>
        <fullName evidence="16">UDP-N-acetylenolpyruvoylglucosamine reductase</fullName>
        <ecNumber evidence="16">1.3.1.98</ecNumber>
    </recommendedName>
    <alternativeName>
        <fullName evidence="16">UDP-N-acetylmuramate dehydrogenase</fullName>
    </alternativeName>
</protein>
<dbReference type="InterPro" id="IPR003170">
    <property type="entry name" value="MurB"/>
</dbReference>
<dbReference type="NCBIfam" id="TIGR00179">
    <property type="entry name" value="murB"/>
    <property type="match status" value="1"/>
</dbReference>
<dbReference type="PANTHER" id="PTHR21071:SF4">
    <property type="entry name" value="UDP-N-ACETYLENOLPYRUVOYLGLUCOSAMINE REDUCTASE"/>
    <property type="match status" value="1"/>
</dbReference>
<evidence type="ECO:0000256" key="13">
    <source>
        <dbReference type="ARBA" id="ARBA00023306"/>
    </source>
</evidence>
<feature type="active site" evidence="16">
    <location>
        <position position="289"/>
    </location>
</feature>
<keyword evidence="13 16" id="KW-0131">Cell cycle</keyword>
<evidence type="ECO:0000256" key="12">
    <source>
        <dbReference type="ARBA" id="ARBA00023002"/>
    </source>
</evidence>
<dbReference type="Pfam" id="PF01565">
    <property type="entry name" value="FAD_binding_4"/>
    <property type="match status" value="1"/>
</dbReference>
<dbReference type="PANTHER" id="PTHR21071">
    <property type="entry name" value="UDP-N-ACETYLENOLPYRUVOYLGLUCOSAMINE REDUCTASE"/>
    <property type="match status" value="1"/>
</dbReference>
<feature type="active site" description="Proton donor" evidence="16">
    <location>
        <position position="219"/>
    </location>
</feature>
<evidence type="ECO:0000256" key="7">
    <source>
        <dbReference type="ARBA" id="ARBA00022630"/>
    </source>
</evidence>
<reference evidence="18 19" key="1">
    <citation type="submission" date="2020-10" db="EMBL/GenBank/DDBJ databases">
        <title>ChiBAC.</title>
        <authorList>
            <person name="Zenner C."/>
            <person name="Hitch T.C.A."/>
            <person name="Clavel T."/>
        </authorList>
    </citation>
    <scope>NUCLEOTIDE SEQUENCE [LARGE SCALE GENOMIC DNA]</scope>
    <source>
        <strain evidence="18 19">DSM 109015</strain>
    </source>
</reference>
<dbReference type="InterPro" id="IPR016169">
    <property type="entry name" value="FAD-bd_PCMH_sub2"/>
</dbReference>
<feature type="domain" description="FAD-binding PCMH-type" evidence="17">
    <location>
        <begin position="24"/>
        <end position="190"/>
    </location>
</feature>
<keyword evidence="11 16" id="KW-0573">Peptidoglycan synthesis</keyword>